<keyword evidence="4" id="KW-0411">Iron-sulfur</keyword>
<dbReference type="InterPro" id="IPR007160">
    <property type="entry name" value="DUF362"/>
</dbReference>
<name>A0A7V3YGB6_9BACT</name>
<evidence type="ECO:0000259" key="5">
    <source>
        <dbReference type="PROSITE" id="PS51379"/>
    </source>
</evidence>
<dbReference type="GO" id="GO:0046872">
    <property type="term" value="F:metal ion binding"/>
    <property type="evidence" value="ECO:0007669"/>
    <property type="project" value="UniProtKB-KW"/>
</dbReference>
<keyword evidence="3" id="KW-0408">Iron</keyword>
<evidence type="ECO:0000256" key="3">
    <source>
        <dbReference type="ARBA" id="ARBA00023004"/>
    </source>
</evidence>
<dbReference type="InterPro" id="IPR017896">
    <property type="entry name" value="4Fe4S_Fe-S-bd"/>
</dbReference>
<keyword evidence="2" id="KW-0479">Metal-binding</keyword>
<dbReference type="GO" id="GO:0051539">
    <property type="term" value="F:4 iron, 4 sulfur cluster binding"/>
    <property type="evidence" value="ECO:0007669"/>
    <property type="project" value="UniProtKB-KW"/>
</dbReference>
<dbReference type="Pfam" id="PF12838">
    <property type="entry name" value="Fer4_7"/>
    <property type="match status" value="1"/>
</dbReference>
<gene>
    <name evidence="6" type="ORF">ENV30_04385</name>
</gene>
<keyword evidence="1" id="KW-0004">4Fe-4S</keyword>
<proteinExistence type="predicted"/>
<dbReference type="Gene3D" id="3.30.70.20">
    <property type="match status" value="2"/>
</dbReference>
<organism evidence="6">
    <name type="scientific">Candidatus Caldatribacterium californiense</name>
    <dbReference type="NCBI Taxonomy" id="1454726"/>
    <lineage>
        <taxon>Bacteria</taxon>
        <taxon>Pseudomonadati</taxon>
        <taxon>Atribacterota</taxon>
        <taxon>Atribacteria</taxon>
        <taxon>Atribacterales</taxon>
        <taxon>Candidatus Caldatribacteriaceae</taxon>
        <taxon>Candidatus Caldatribacterium</taxon>
    </lineage>
</organism>
<reference evidence="6" key="1">
    <citation type="journal article" date="2020" name="mSystems">
        <title>Genome- and Community-Level Interaction Insights into Carbon Utilization and Element Cycling Functions of Hydrothermarchaeota in Hydrothermal Sediment.</title>
        <authorList>
            <person name="Zhou Z."/>
            <person name="Liu Y."/>
            <person name="Xu W."/>
            <person name="Pan J."/>
            <person name="Luo Z.H."/>
            <person name="Li M."/>
        </authorList>
    </citation>
    <scope>NUCLEOTIDE SEQUENCE [LARGE SCALE GENOMIC DNA]</scope>
    <source>
        <strain evidence="6">SpSt-747</strain>
    </source>
</reference>
<dbReference type="PROSITE" id="PS00198">
    <property type="entry name" value="4FE4S_FER_1"/>
    <property type="match status" value="1"/>
</dbReference>
<dbReference type="SUPFAM" id="SSF54862">
    <property type="entry name" value="4Fe-4S ferredoxins"/>
    <property type="match status" value="1"/>
</dbReference>
<sequence length="370" mass="40326">MASTVYFVGLRAENEHSTVLGRLKTCARKLLEGRLSSGDLVAVKLHFGERGNHGFIRPVFVRAVVEVVRELGGKPFLTDTNTLYTGFRHNAFDHLETALFHGFGYPAVPAPLVIADGLRGKDHREVEVHLKHFQKVTIASAIQEADFLLVMTHVKGHIEAGLGGAIKNVGMGCASRVGKQMQHGGTFLPGIRKEKCIGCRRCILHCPQGALFLDEYRKAGVRPELCIGCAECLLFCPTGAIDAAFSAKSELLQERMVEYAFGTLKEKGEKVAFLNFLLDISPDCDCAPWHDASIVPDIGILGSSDIVAIDQASADLINRAWGLENSKLGKPLPPGEDKLSAVHPTALWQRQIDYAEEIGLGSKAYVLEEV</sequence>
<dbReference type="PANTHER" id="PTHR24960">
    <property type="entry name" value="PHOTOSYSTEM I IRON-SULFUR CENTER-RELATED"/>
    <property type="match status" value="1"/>
</dbReference>
<dbReference type="Pfam" id="PF04015">
    <property type="entry name" value="DUF362"/>
    <property type="match status" value="1"/>
</dbReference>
<feature type="domain" description="4Fe-4S ferredoxin-type" evidence="5">
    <location>
        <begin position="217"/>
        <end position="246"/>
    </location>
</feature>
<comment type="caution">
    <text evidence="6">The sequence shown here is derived from an EMBL/GenBank/DDBJ whole genome shotgun (WGS) entry which is preliminary data.</text>
</comment>
<protein>
    <submittedName>
        <fullName evidence="6">DUF362 domain-containing protein</fullName>
    </submittedName>
</protein>
<evidence type="ECO:0000313" key="6">
    <source>
        <dbReference type="EMBL" id="HGI30532.1"/>
    </source>
</evidence>
<evidence type="ECO:0000256" key="4">
    <source>
        <dbReference type="ARBA" id="ARBA00023014"/>
    </source>
</evidence>
<feature type="domain" description="4Fe-4S ferredoxin-type" evidence="5">
    <location>
        <begin position="187"/>
        <end position="216"/>
    </location>
</feature>
<evidence type="ECO:0000256" key="1">
    <source>
        <dbReference type="ARBA" id="ARBA00022485"/>
    </source>
</evidence>
<evidence type="ECO:0000256" key="2">
    <source>
        <dbReference type="ARBA" id="ARBA00022723"/>
    </source>
</evidence>
<dbReference type="InterPro" id="IPR050157">
    <property type="entry name" value="PSI_iron-sulfur_center"/>
</dbReference>
<dbReference type="EMBL" id="DTFV01000060">
    <property type="protein sequence ID" value="HGI30532.1"/>
    <property type="molecule type" value="Genomic_DNA"/>
</dbReference>
<dbReference type="AlphaFoldDB" id="A0A7V3YGB6"/>
<dbReference type="PROSITE" id="PS51379">
    <property type="entry name" value="4FE4S_FER_2"/>
    <property type="match status" value="2"/>
</dbReference>
<accession>A0A7V3YGB6</accession>
<dbReference type="PANTHER" id="PTHR24960:SF83">
    <property type="entry name" value="4FE-4S FERREDOXIN-TYPE DOMAIN-CONTAINING PROTEIN"/>
    <property type="match status" value="1"/>
</dbReference>
<dbReference type="InterPro" id="IPR017900">
    <property type="entry name" value="4Fe4S_Fe_S_CS"/>
</dbReference>